<gene>
    <name evidence="5" type="ORF">DN730_09110</name>
</gene>
<dbReference type="Gene3D" id="1.10.10.10">
    <property type="entry name" value="Winged helix-like DNA-binding domain superfamily/Winged helix DNA-binding domain"/>
    <property type="match status" value="1"/>
</dbReference>
<dbReference type="AlphaFoldDB" id="A0A370U9V1"/>
<keyword evidence="6" id="KW-1185">Reference proteome</keyword>
<dbReference type="Pfam" id="PF07729">
    <property type="entry name" value="FCD"/>
    <property type="match status" value="1"/>
</dbReference>
<dbReference type="Gene3D" id="1.20.120.530">
    <property type="entry name" value="GntR ligand-binding domain-like"/>
    <property type="match status" value="1"/>
</dbReference>
<organism evidence="5 6">
    <name type="scientific">Marinomonas piezotolerans</name>
    <dbReference type="NCBI Taxonomy" id="2213058"/>
    <lineage>
        <taxon>Bacteria</taxon>
        <taxon>Pseudomonadati</taxon>
        <taxon>Pseudomonadota</taxon>
        <taxon>Gammaproteobacteria</taxon>
        <taxon>Oceanospirillales</taxon>
        <taxon>Oceanospirillaceae</taxon>
        <taxon>Marinomonas</taxon>
    </lineage>
</organism>
<keyword evidence="1" id="KW-0805">Transcription regulation</keyword>
<dbReference type="PANTHER" id="PTHR43537">
    <property type="entry name" value="TRANSCRIPTIONAL REGULATOR, GNTR FAMILY"/>
    <property type="match status" value="1"/>
</dbReference>
<dbReference type="GO" id="GO:0003677">
    <property type="term" value="F:DNA binding"/>
    <property type="evidence" value="ECO:0007669"/>
    <property type="project" value="UniProtKB-KW"/>
</dbReference>
<dbReference type="SUPFAM" id="SSF46785">
    <property type="entry name" value="Winged helix' DNA-binding domain"/>
    <property type="match status" value="1"/>
</dbReference>
<dbReference type="GO" id="GO:0003700">
    <property type="term" value="F:DNA-binding transcription factor activity"/>
    <property type="evidence" value="ECO:0007669"/>
    <property type="project" value="InterPro"/>
</dbReference>
<dbReference type="Proteomes" id="UP000254326">
    <property type="component" value="Unassembled WGS sequence"/>
</dbReference>
<evidence type="ECO:0000259" key="4">
    <source>
        <dbReference type="PROSITE" id="PS50949"/>
    </source>
</evidence>
<comment type="caution">
    <text evidence="5">The sequence shown here is derived from an EMBL/GenBank/DDBJ whole genome shotgun (WGS) entry which is preliminary data.</text>
</comment>
<evidence type="ECO:0000313" key="6">
    <source>
        <dbReference type="Proteomes" id="UP000254326"/>
    </source>
</evidence>
<dbReference type="InterPro" id="IPR036390">
    <property type="entry name" value="WH_DNA-bd_sf"/>
</dbReference>
<dbReference type="PROSITE" id="PS50949">
    <property type="entry name" value="HTH_GNTR"/>
    <property type="match status" value="1"/>
</dbReference>
<evidence type="ECO:0000256" key="3">
    <source>
        <dbReference type="ARBA" id="ARBA00023163"/>
    </source>
</evidence>
<dbReference type="EMBL" id="QKRA01000003">
    <property type="protein sequence ID" value="RDL44541.1"/>
    <property type="molecule type" value="Genomic_DNA"/>
</dbReference>
<dbReference type="InterPro" id="IPR000524">
    <property type="entry name" value="Tscrpt_reg_HTH_GntR"/>
</dbReference>
<dbReference type="InterPro" id="IPR008920">
    <property type="entry name" value="TF_FadR/GntR_C"/>
</dbReference>
<dbReference type="OrthoDB" id="5450856at2"/>
<dbReference type="PANTHER" id="PTHR43537:SF5">
    <property type="entry name" value="UXU OPERON TRANSCRIPTIONAL REGULATOR"/>
    <property type="match status" value="1"/>
</dbReference>
<reference evidence="5 6" key="1">
    <citation type="submission" date="2018-06" db="EMBL/GenBank/DDBJ databases">
        <title>Marinomonas sp. YLB-05 draft genome sequence.</title>
        <authorList>
            <person name="Yu L."/>
            <person name="Tang X."/>
        </authorList>
    </citation>
    <scope>NUCLEOTIDE SEQUENCE [LARGE SCALE GENOMIC DNA]</scope>
    <source>
        <strain evidence="5 6">YLB-05</strain>
    </source>
</reference>
<proteinExistence type="predicted"/>
<name>A0A370U9V1_9GAMM</name>
<dbReference type="InterPro" id="IPR011711">
    <property type="entry name" value="GntR_C"/>
</dbReference>
<sequence length="307" mass="34385">MSSEKPVRPKSNHIELAKKLIDIVSAKGMSVGDRLPEKYFADQCGVSRTLIRSAFKLLKERGVLDWKEEVGYTLIASSHDLLDFQDGLPAASESALADQILLDRTARRIAQSVSVSALTRRYNVTRQRVLSALQKLQSDDLVSQSASQSWVFQTLLDNADSIKESLEYRLVAEPAAILANGFKLHQQLAVSLRKQIESFLKVPVGGADLQLFIQQDVEFHLLLATSSGNRFLADSLTNHHRLRQLPNARISLTDFRMRQAHMEHLEILTMIESGQFDAAADMMKVHLRLSQSLRPSTVNRGSPPLFK</sequence>
<dbReference type="InterPro" id="IPR036388">
    <property type="entry name" value="WH-like_DNA-bd_sf"/>
</dbReference>
<evidence type="ECO:0000256" key="1">
    <source>
        <dbReference type="ARBA" id="ARBA00023015"/>
    </source>
</evidence>
<accession>A0A370U9V1</accession>
<evidence type="ECO:0000256" key="2">
    <source>
        <dbReference type="ARBA" id="ARBA00023125"/>
    </source>
</evidence>
<evidence type="ECO:0000313" key="5">
    <source>
        <dbReference type="EMBL" id="RDL44541.1"/>
    </source>
</evidence>
<keyword evidence="3" id="KW-0804">Transcription</keyword>
<dbReference type="SMART" id="SM00895">
    <property type="entry name" value="FCD"/>
    <property type="match status" value="1"/>
</dbReference>
<feature type="domain" description="HTH gntR-type" evidence="4">
    <location>
        <begin position="10"/>
        <end position="77"/>
    </location>
</feature>
<keyword evidence="2" id="KW-0238">DNA-binding</keyword>
<dbReference type="SUPFAM" id="SSF48008">
    <property type="entry name" value="GntR ligand-binding domain-like"/>
    <property type="match status" value="1"/>
</dbReference>
<protein>
    <submittedName>
        <fullName evidence="5">GntR family transcriptional regulator</fullName>
    </submittedName>
</protein>
<dbReference type="RefSeq" id="WP_115467804.1">
    <property type="nucleotide sequence ID" value="NZ_QKRA01000003.1"/>
</dbReference>